<dbReference type="OrthoDB" id="9806572at2"/>
<proteinExistence type="predicted"/>
<sequence length="165" mass="18084">MLRTFLTSLFLIVATAAFAQTPNSLGQFNDWTAWSYPGDKGTVCFIHSTPKKEMPSNLNHGKVAFFVRTSPAENIGHEANFVVGYAFEDKSTVTVDIDGKKFTMFTKGDSAWLLNEAEEPQLYAAMKSGRQMTVTGTSRRGNETSYQFSLSGVTAASNKVASECK</sequence>
<evidence type="ECO:0000313" key="3">
    <source>
        <dbReference type="Proteomes" id="UP000199347"/>
    </source>
</evidence>
<feature type="chain" id="PRO_5011539857" description="Invasion protein IalB, involved in pathogenesis" evidence="1">
    <location>
        <begin position="20"/>
        <end position="165"/>
    </location>
</feature>
<dbReference type="Proteomes" id="UP000199347">
    <property type="component" value="Unassembled WGS sequence"/>
</dbReference>
<dbReference type="RefSeq" id="WP_092813112.1">
    <property type="nucleotide sequence ID" value="NZ_FMVW01000005.1"/>
</dbReference>
<evidence type="ECO:0000313" key="2">
    <source>
        <dbReference type="EMBL" id="SCZ39049.1"/>
    </source>
</evidence>
<accession>A0A1G5NQI9</accession>
<feature type="signal peptide" evidence="1">
    <location>
        <begin position="1"/>
        <end position="19"/>
    </location>
</feature>
<evidence type="ECO:0000256" key="1">
    <source>
        <dbReference type="SAM" id="SignalP"/>
    </source>
</evidence>
<keyword evidence="3" id="KW-1185">Reference proteome</keyword>
<organism evidence="2 3">
    <name type="scientific">Afifella marina DSM 2698</name>
    <dbReference type="NCBI Taxonomy" id="1120955"/>
    <lineage>
        <taxon>Bacteria</taxon>
        <taxon>Pseudomonadati</taxon>
        <taxon>Pseudomonadota</taxon>
        <taxon>Alphaproteobacteria</taxon>
        <taxon>Hyphomicrobiales</taxon>
        <taxon>Afifellaceae</taxon>
        <taxon>Afifella</taxon>
    </lineage>
</organism>
<evidence type="ECO:0008006" key="4">
    <source>
        <dbReference type="Google" id="ProtNLM"/>
    </source>
</evidence>
<dbReference type="InterPro" id="IPR010642">
    <property type="entry name" value="Invasion_prot_B"/>
</dbReference>
<dbReference type="AlphaFoldDB" id="A0A1G5NQI9"/>
<keyword evidence="1" id="KW-0732">Signal</keyword>
<reference evidence="2 3" key="1">
    <citation type="submission" date="2016-10" db="EMBL/GenBank/DDBJ databases">
        <authorList>
            <person name="de Groot N.N."/>
        </authorList>
    </citation>
    <scope>NUCLEOTIDE SEQUENCE [LARGE SCALE GENOMIC DNA]</scope>
    <source>
        <strain evidence="2 3">DSM 2698</strain>
    </source>
</reference>
<dbReference type="Gene3D" id="2.60.40.1880">
    <property type="entry name" value="Invasion associated locus B (IalB) protein"/>
    <property type="match status" value="1"/>
</dbReference>
<dbReference type="EMBL" id="FMVW01000005">
    <property type="protein sequence ID" value="SCZ39049.1"/>
    <property type="molecule type" value="Genomic_DNA"/>
</dbReference>
<protein>
    <recommendedName>
        <fullName evidence="4">Invasion protein IalB, involved in pathogenesis</fullName>
    </recommendedName>
</protein>
<dbReference type="InterPro" id="IPR038696">
    <property type="entry name" value="IalB_sf"/>
</dbReference>
<dbReference type="STRING" id="1120955.SAMN03080610_02385"/>
<name>A0A1G5NQI9_AFIMA</name>
<gene>
    <name evidence="2" type="ORF">SAMN03080610_02385</name>
</gene>
<dbReference type="Pfam" id="PF06776">
    <property type="entry name" value="IalB"/>
    <property type="match status" value="1"/>
</dbReference>